<evidence type="ECO:0000256" key="5">
    <source>
        <dbReference type="ARBA" id="ARBA00022723"/>
    </source>
</evidence>
<evidence type="ECO:0000256" key="7">
    <source>
        <dbReference type="ARBA" id="ARBA00022741"/>
    </source>
</evidence>
<keyword evidence="4" id="KW-0808">Transferase</keyword>
<evidence type="ECO:0000256" key="2">
    <source>
        <dbReference type="ARBA" id="ARBA00006478"/>
    </source>
</evidence>
<dbReference type="EC" id="2.7.6.1" evidence="3"/>
<proteinExistence type="inferred from homology"/>
<evidence type="ECO:0000256" key="10">
    <source>
        <dbReference type="ARBA" id="ARBA00022842"/>
    </source>
</evidence>
<dbReference type="GO" id="GO:0000287">
    <property type="term" value="F:magnesium ion binding"/>
    <property type="evidence" value="ECO:0007669"/>
    <property type="project" value="InterPro"/>
</dbReference>
<evidence type="ECO:0000256" key="8">
    <source>
        <dbReference type="ARBA" id="ARBA00022777"/>
    </source>
</evidence>
<evidence type="ECO:0000259" key="12">
    <source>
        <dbReference type="Pfam" id="PF13793"/>
    </source>
</evidence>
<evidence type="ECO:0000256" key="1">
    <source>
        <dbReference type="ARBA" id="ARBA00004496"/>
    </source>
</evidence>
<dbReference type="eggNOG" id="KOG1448">
    <property type="taxonomic scope" value="Eukaryota"/>
</dbReference>
<dbReference type="Pfam" id="PF14572">
    <property type="entry name" value="Pribosyl_synth"/>
    <property type="match status" value="1"/>
</dbReference>
<reference evidence="13 14" key="1">
    <citation type="submission" date="2009-11" db="EMBL/GenBank/DDBJ databases">
        <title>Annotation of Allomyces macrogynus ATCC 38327.</title>
        <authorList>
            <consortium name="The Broad Institute Genome Sequencing Platform"/>
            <person name="Russ C."/>
            <person name="Cuomo C."/>
            <person name="Burger G."/>
            <person name="Gray M.W."/>
            <person name="Holland P.W.H."/>
            <person name="King N."/>
            <person name="Lang F.B.F."/>
            <person name="Roger A.J."/>
            <person name="Ruiz-Trillo I."/>
            <person name="Young S.K."/>
            <person name="Zeng Q."/>
            <person name="Gargeya S."/>
            <person name="Fitzgerald M."/>
            <person name="Haas B."/>
            <person name="Abouelleil A."/>
            <person name="Alvarado L."/>
            <person name="Arachchi H.M."/>
            <person name="Berlin A."/>
            <person name="Chapman S.B."/>
            <person name="Gearin G."/>
            <person name="Goldberg J."/>
            <person name="Griggs A."/>
            <person name="Gujja S."/>
            <person name="Hansen M."/>
            <person name="Heiman D."/>
            <person name="Howarth C."/>
            <person name="Larimer J."/>
            <person name="Lui A."/>
            <person name="MacDonald P.J.P."/>
            <person name="McCowen C."/>
            <person name="Montmayeur A."/>
            <person name="Murphy C."/>
            <person name="Neiman D."/>
            <person name="Pearson M."/>
            <person name="Priest M."/>
            <person name="Roberts A."/>
            <person name="Saif S."/>
            <person name="Shea T."/>
            <person name="Sisk P."/>
            <person name="Stolte C."/>
            <person name="Sykes S."/>
            <person name="Wortman J."/>
            <person name="Nusbaum C."/>
            <person name="Birren B."/>
        </authorList>
    </citation>
    <scope>NUCLEOTIDE SEQUENCE [LARGE SCALE GENOMIC DNA]</scope>
    <source>
        <strain evidence="13 14">ATCC 38327</strain>
    </source>
</reference>
<keyword evidence="14" id="KW-1185">Reference proteome</keyword>
<dbReference type="GO" id="GO:0006015">
    <property type="term" value="P:5-phosphoribose 1-diphosphate biosynthetic process"/>
    <property type="evidence" value="ECO:0007669"/>
    <property type="project" value="TreeGrafter"/>
</dbReference>
<dbReference type="Pfam" id="PF13793">
    <property type="entry name" value="Pribosyltran_N"/>
    <property type="match status" value="1"/>
</dbReference>
<dbReference type="GO" id="GO:0002189">
    <property type="term" value="C:ribose phosphate diphosphokinase complex"/>
    <property type="evidence" value="ECO:0007669"/>
    <property type="project" value="TreeGrafter"/>
</dbReference>
<dbReference type="OrthoDB" id="413572at2759"/>
<keyword evidence="5" id="KW-0479">Metal-binding</keyword>
<dbReference type="FunFam" id="3.40.50.2020:FF:000014">
    <property type="entry name" value="Ribose-phosphate pyrophosphokinase 1"/>
    <property type="match status" value="1"/>
</dbReference>
<organism evidence="13 14">
    <name type="scientific">Allomyces macrogynus (strain ATCC 38327)</name>
    <name type="common">Allomyces javanicus var. macrogynus</name>
    <dbReference type="NCBI Taxonomy" id="578462"/>
    <lineage>
        <taxon>Eukaryota</taxon>
        <taxon>Fungi</taxon>
        <taxon>Fungi incertae sedis</taxon>
        <taxon>Blastocladiomycota</taxon>
        <taxon>Blastocladiomycetes</taxon>
        <taxon>Blastocladiales</taxon>
        <taxon>Blastocladiaceae</taxon>
        <taxon>Allomyces</taxon>
    </lineage>
</organism>
<evidence type="ECO:0000256" key="6">
    <source>
        <dbReference type="ARBA" id="ARBA00022727"/>
    </source>
</evidence>
<keyword evidence="7" id="KW-0547">Nucleotide-binding</keyword>
<dbReference type="InterPro" id="IPR029099">
    <property type="entry name" value="Pribosyltran_N"/>
</dbReference>
<evidence type="ECO:0000313" key="14">
    <source>
        <dbReference type="Proteomes" id="UP000054350"/>
    </source>
</evidence>
<keyword evidence="6" id="KW-0545">Nucleotide biosynthesis</keyword>
<accession>A0A0L0T6S6</accession>
<evidence type="ECO:0000256" key="4">
    <source>
        <dbReference type="ARBA" id="ARBA00022679"/>
    </source>
</evidence>
<protein>
    <recommendedName>
        <fullName evidence="3">ribose-phosphate diphosphokinase</fullName>
        <ecNumber evidence="3">2.7.6.1</ecNumber>
    </recommendedName>
</protein>
<dbReference type="FunFam" id="3.40.50.2020:FF:000005">
    <property type="entry name" value="Ribose-phosphate pyrophosphokinase 1"/>
    <property type="match status" value="1"/>
</dbReference>
<dbReference type="InterPro" id="IPR000836">
    <property type="entry name" value="PRTase_dom"/>
</dbReference>
<dbReference type="AlphaFoldDB" id="A0A0L0T6S6"/>
<dbReference type="InterPro" id="IPR029057">
    <property type="entry name" value="PRTase-like"/>
</dbReference>
<evidence type="ECO:0000256" key="11">
    <source>
        <dbReference type="ARBA" id="ARBA00049535"/>
    </source>
</evidence>
<dbReference type="PANTHER" id="PTHR10210">
    <property type="entry name" value="RIBOSE-PHOSPHATE DIPHOSPHOKINASE FAMILY MEMBER"/>
    <property type="match status" value="1"/>
</dbReference>
<comment type="similarity">
    <text evidence="2">Belongs to the ribose-phosphate pyrophosphokinase family.</text>
</comment>
<dbReference type="GO" id="GO:0016301">
    <property type="term" value="F:kinase activity"/>
    <property type="evidence" value="ECO:0007669"/>
    <property type="project" value="UniProtKB-KW"/>
</dbReference>
<sequence>MVWLFAAASAPPPLACSSRHDPTPTTDAFATPNGCFHALDALTTTPTPTTMRDLVVLGGSSHPELTRAICERLAISPGHVKLTKFSNRETNVEVIESVRGMDVYIVQSGCGSVNDNLMELLIMISACKIASARKITAVLPLFPYSRQPDGPYKRNGMPLNRLSDEACQKLADMQGMPFPHVTSQPASRSPSPTKMLEHPERYNSVYDGEAKVGAPTPVSGVARLQKIQADHQIVRSPRSTSPVSAYGGSVNGGQGKAGAQYKLWTAKPGTLIADMLVAAGAHHIITMDMHHPQFQGFFDIPVDNLNSYPLMYKYIVEKIPDWKNAVIVSPDAGGAKRATAIADALNMNFALIHKDRRHATSTLTLVGNVKDRVVIMIDDIADTCHTLARAAHVLTRNGAAKVYALVTHGIMSGDAIDRLVRSPIDTLIVSNTVPQVEHVKAAATACGRADKIKVFDVAPILAEAVRRIHNGESVSFLFDIVPIVN</sequence>
<dbReference type="VEuPathDB" id="FungiDB:AMAG_14579"/>
<keyword evidence="10" id="KW-0460">Magnesium</keyword>
<evidence type="ECO:0000256" key="3">
    <source>
        <dbReference type="ARBA" id="ARBA00013247"/>
    </source>
</evidence>
<name>A0A0L0T6S6_ALLM3</name>
<dbReference type="GO" id="GO:0004749">
    <property type="term" value="F:ribose phosphate diphosphokinase activity"/>
    <property type="evidence" value="ECO:0007669"/>
    <property type="project" value="UniProtKB-EC"/>
</dbReference>
<dbReference type="EMBL" id="GG745366">
    <property type="protein sequence ID" value="KNE70450.1"/>
    <property type="molecule type" value="Genomic_DNA"/>
</dbReference>
<evidence type="ECO:0000313" key="13">
    <source>
        <dbReference type="EMBL" id="KNE70450.1"/>
    </source>
</evidence>
<dbReference type="InterPro" id="IPR005946">
    <property type="entry name" value="Rib-P_diPkinase"/>
</dbReference>
<dbReference type="NCBIfam" id="TIGR01251">
    <property type="entry name" value="ribP_PPkin"/>
    <property type="match status" value="1"/>
</dbReference>
<dbReference type="Gene3D" id="3.40.50.2020">
    <property type="match status" value="3"/>
</dbReference>
<gene>
    <name evidence="13" type="ORF">AMAG_14579</name>
</gene>
<comment type="catalytic activity">
    <reaction evidence="11">
        <text>D-ribose 5-phosphate + ATP = 5-phospho-alpha-D-ribose 1-diphosphate + AMP + H(+)</text>
        <dbReference type="Rhea" id="RHEA:15609"/>
        <dbReference type="ChEBI" id="CHEBI:15378"/>
        <dbReference type="ChEBI" id="CHEBI:30616"/>
        <dbReference type="ChEBI" id="CHEBI:58017"/>
        <dbReference type="ChEBI" id="CHEBI:78346"/>
        <dbReference type="ChEBI" id="CHEBI:456215"/>
        <dbReference type="EC" id="2.7.6.1"/>
    </reaction>
</comment>
<dbReference type="GO" id="GO:0005524">
    <property type="term" value="F:ATP binding"/>
    <property type="evidence" value="ECO:0007669"/>
    <property type="project" value="UniProtKB-KW"/>
</dbReference>
<feature type="domain" description="Ribose-phosphate pyrophosphokinase N-terminal" evidence="12">
    <location>
        <begin position="55"/>
        <end position="149"/>
    </location>
</feature>
<dbReference type="STRING" id="578462.A0A0L0T6S6"/>
<dbReference type="CDD" id="cd06223">
    <property type="entry name" value="PRTases_typeI"/>
    <property type="match status" value="1"/>
</dbReference>
<dbReference type="PANTHER" id="PTHR10210:SF36">
    <property type="entry name" value="RIBOSE-PHOSPHATE PYROPHOSPHOKINASE 5"/>
    <property type="match status" value="1"/>
</dbReference>
<keyword evidence="9" id="KW-0067">ATP-binding</keyword>
<dbReference type="SMART" id="SM01400">
    <property type="entry name" value="Pribosyltran_N"/>
    <property type="match status" value="1"/>
</dbReference>
<dbReference type="OMA" id="HPANISV"/>
<dbReference type="SUPFAM" id="SSF53271">
    <property type="entry name" value="PRTase-like"/>
    <property type="match status" value="2"/>
</dbReference>
<keyword evidence="8 13" id="KW-0418">Kinase</keyword>
<reference evidence="14" key="2">
    <citation type="submission" date="2009-11" db="EMBL/GenBank/DDBJ databases">
        <title>The Genome Sequence of Allomyces macrogynus strain ATCC 38327.</title>
        <authorList>
            <consortium name="The Broad Institute Genome Sequencing Platform"/>
            <person name="Russ C."/>
            <person name="Cuomo C."/>
            <person name="Shea T."/>
            <person name="Young S.K."/>
            <person name="Zeng Q."/>
            <person name="Koehrsen M."/>
            <person name="Haas B."/>
            <person name="Borodovsky M."/>
            <person name="Guigo R."/>
            <person name="Alvarado L."/>
            <person name="Berlin A."/>
            <person name="Borenstein D."/>
            <person name="Chen Z."/>
            <person name="Engels R."/>
            <person name="Freedman E."/>
            <person name="Gellesch M."/>
            <person name="Goldberg J."/>
            <person name="Griggs A."/>
            <person name="Gujja S."/>
            <person name="Heiman D."/>
            <person name="Hepburn T."/>
            <person name="Howarth C."/>
            <person name="Jen D."/>
            <person name="Larson L."/>
            <person name="Lewis B."/>
            <person name="Mehta T."/>
            <person name="Park D."/>
            <person name="Pearson M."/>
            <person name="Roberts A."/>
            <person name="Saif S."/>
            <person name="Shenoy N."/>
            <person name="Sisk P."/>
            <person name="Stolte C."/>
            <person name="Sykes S."/>
            <person name="Walk T."/>
            <person name="White J."/>
            <person name="Yandava C."/>
            <person name="Burger G."/>
            <person name="Gray M.W."/>
            <person name="Holland P.W.H."/>
            <person name="King N."/>
            <person name="Lang F.B.F."/>
            <person name="Roger A.J."/>
            <person name="Ruiz-Trillo I."/>
            <person name="Lander E."/>
            <person name="Nusbaum C."/>
        </authorList>
    </citation>
    <scope>NUCLEOTIDE SEQUENCE [LARGE SCALE GENOMIC DNA]</scope>
    <source>
        <strain evidence="14">ATCC 38327</strain>
    </source>
</reference>
<comment type="subcellular location">
    <subcellularLocation>
        <location evidence="1">Cytoplasm</location>
    </subcellularLocation>
</comment>
<evidence type="ECO:0000256" key="9">
    <source>
        <dbReference type="ARBA" id="ARBA00022840"/>
    </source>
</evidence>
<dbReference type="GO" id="GO:0006164">
    <property type="term" value="P:purine nucleotide biosynthetic process"/>
    <property type="evidence" value="ECO:0007669"/>
    <property type="project" value="TreeGrafter"/>
</dbReference>
<dbReference type="Proteomes" id="UP000054350">
    <property type="component" value="Unassembled WGS sequence"/>
</dbReference>
<dbReference type="GO" id="GO:0005737">
    <property type="term" value="C:cytoplasm"/>
    <property type="evidence" value="ECO:0007669"/>
    <property type="project" value="UniProtKB-SubCell"/>
</dbReference>